<feature type="region of interest" description="Disordered" evidence="6">
    <location>
        <begin position="63"/>
        <end position="104"/>
    </location>
</feature>
<reference evidence="8 9" key="1">
    <citation type="submission" date="2024-11" db="EMBL/GenBank/DDBJ databases">
        <title>Chromosome-level genome assembly of Eucalyptus globulus Labill. provides insights into its genome evolution.</title>
        <authorList>
            <person name="Li X."/>
        </authorList>
    </citation>
    <scope>NUCLEOTIDE SEQUENCE [LARGE SCALE GENOMIC DNA]</scope>
    <source>
        <strain evidence="8">CL2024</strain>
        <tissue evidence="8">Fresh tender leaves</tissue>
    </source>
</reference>
<dbReference type="InterPro" id="IPR039605">
    <property type="entry name" value="AHL"/>
</dbReference>
<evidence type="ECO:0000256" key="2">
    <source>
        <dbReference type="ARBA" id="ARBA00023125"/>
    </source>
</evidence>
<evidence type="ECO:0000256" key="6">
    <source>
        <dbReference type="SAM" id="MobiDB-lite"/>
    </source>
</evidence>
<dbReference type="GO" id="GO:0005634">
    <property type="term" value="C:nucleus"/>
    <property type="evidence" value="ECO:0007669"/>
    <property type="project" value="UniProtKB-SubCell"/>
</dbReference>
<dbReference type="InterPro" id="IPR005175">
    <property type="entry name" value="PPC_dom"/>
</dbReference>
<dbReference type="SUPFAM" id="SSF117856">
    <property type="entry name" value="AF0104/ALDC/Ptd012-like"/>
    <property type="match status" value="1"/>
</dbReference>
<keyword evidence="3 5" id="KW-0804">Transcription</keyword>
<proteinExistence type="predicted"/>
<evidence type="ECO:0000259" key="7">
    <source>
        <dbReference type="PROSITE" id="PS51742"/>
    </source>
</evidence>
<keyword evidence="4 5" id="KW-0539">Nucleus</keyword>
<dbReference type="AlphaFoldDB" id="A0ABD3IWL3"/>
<keyword evidence="2 5" id="KW-0238">DNA-binding</keyword>
<dbReference type="PANTHER" id="PTHR31500">
    <property type="entry name" value="AT-HOOK MOTIF NUCLEAR-LOCALIZED PROTEIN 9"/>
    <property type="match status" value="1"/>
</dbReference>
<dbReference type="PROSITE" id="PS51742">
    <property type="entry name" value="PPC"/>
    <property type="match status" value="1"/>
</dbReference>
<feature type="domain" description="PPC" evidence="7">
    <location>
        <begin position="116"/>
        <end position="259"/>
    </location>
</feature>
<dbReference type="EMBL" id="JBJKBG010000010">
    <property type="protein sequence ID" value="KAL3718241.1"/>
    <property type="molecule type" value="Genomic_DNA"/>
</dbReference>
<evidence type="ECO:0000256" key="3">
    <source>
        <dbReference type="ARBA" id="ARBA00023163"/>
    </source>
</evidence>
<dbReference type="Proteomes" id="UP001634007">
    <property type="component" value="Unassembled WGS sequence"/>
</dbReference>
<evidence type="ECO:0000313" key="9">
    <source>
        <dbReference type="Proteomes" id="UP001634007"/>
    </source>
</evidence>
<feature type="compositionally biased region" description="Gly residues" evidence="6">
    <location>
        <begin position="20"/>
        <end position="35"/>
    </location>
</feature>
<feature type="region of interest" description="Disordered" evidence="6">
    <location>
        <begin position="20"/>
        <end position="45"/>
    </location>
</feature>
<keyword evidence="9" id="KW-1185">Reference proteome</keyword>
<dbReference type="GO" id="GO:0003680">
    <property type="term" value="F:minor groove of adenine-thymine-rich DNA binding"/>
    <property type="evidence" value="ECO:0007669"/>
    <property type="project" value="UniProtKB-UniRule"/>
</dbReference>
<evidence type="ECO:0000313" key="8">
    <source>
        <dbReference type="EMBL" id="KAL3718241.1"/>
    </source>
</evidence>
<keyword evidence="1 5" id="KW-0805">Transcription regulation</keyword>
<name>A0ABD3IWL3_EUCGL</name>
<gene>
    <name evidence="8" type="ORF">ACJRO7_003385</name>
</gene>
<dbReference type="PANTHER" id="PTHR31500:SF45">
    <property type="entry name" value="AT-HOOK MOTIF NUCLEAR-LOCALIZED PROTEIN"/>
    <property type="match status" value="1"/>
</dbReference>
<accession>A0ABD3IWL3</accession>
<dbReference type="Gene3D" id="3.30.1330.80">
    <property type="entry name" value="Hypothetical protein, similar to alpha- acetolactate decarboxylase, domain 2"/>
    <property type="match status" value="1"/>
</dbReference>
<protein>
    <recommendedName>
        <fullName evidence="5">AT-hook motif nuclear-localized protein</fullName>
    </recommendedName>
</protein>
<sequence>MENGGVAKLLGSQVTPQGSAGLGAAAGGDHGGADGGKPMSQAGAGRLGAGVAGAVVRKRRGRPRKYGLGRGALQSASSSRGLARRGLASRGRGRPRGPSGGILHVPPVVGGPAWEFAGNYDVQIVTIHRAEEILAKLSAFIEPGTHSLSVFSATGSVSSVVVRQPGPLGGLLTYEGCFEILALNGSFTIWEGRICMRPEVSLVNIMLARPDGQVFGGRVAGPLTAAGPTQIVVATFKDVVRNTPIRVEYTNPYASAVIGVSANPIHEVNQPEQIARMAEVDDNSGTLTSVLPEPTDEEAKTTITLGNNDVNPASLRIDEHYPLELVEPVLDRNMSTDTKANVPELR</sequence>
<evidence type="ECO:0000256" key="5">
    <source>
        <dbReference type="RuleBase" id="RU367031"/>
    </source>
</evidence>
<comment type="domain">
    <text evidence="5">The PPC domain mediates interactions between AHL proteins.</text>
</comment>
<feature type="compositionally biased region" description="Low complexity" evidence="6">
    <location>
        <begin position="71"/>
        <end position="90"/>
    </location>
</feature>
<evidence type="ECO:0000256" key="4">
    <source>
        <dbReference type="ARBA" id="ARBA00023242"/>
    </source>
</evidence>
<dbReference type="Pfam" id="PF03479">
    <property type="entry name" value="PCC"/>
    <property type="match status" value="1"/>
</dbReference>
<organism evidence="8 9">
    <name type="scientific">Eucalyptus globulus</name>
    <name type="common">Tasmanian blue gum</name>
    <dbReference type="NCBI Taxonomy" id="34317"/>
    <lineage>
        <taxon>Eukaryota</taxon>
        <taxon>Viridiplantae</taxon>
        <taxon>Streptophyta</taxon>
        <taxon>Embryophyta</taxon>
        <taxon>Tracheophyta</taxon>
        <taxon>Spermatophyta</taxon>
        <taxon>Magnoliopsida</taxon>
        <taxon>eudicotyledons</taxon>
        <taxon>Gunneridae</taxon>
        <taxon>Pentapetalae</taxon>
        <taxon>rosids</taxon>
        <taxon>malvids</taxon>
        <taxon>Myrtales</taxon>
        <taxon>Myrtaceae</taxon>
        <taxon>Myrtoideae</taxon>
        <taxon>Eucalypteae</taxon>
        <taxon>Eucalyptus</taxon>
    </lineage>
</organism>
<evidence type="ECO:0000256" key="1">
    <source>
        <dbReference type="ARBA" id="ARBA00023015"/>
    </source>
</evidence>
<comment type="caution">
    <text evidence="8">The sequence shown here is derived from an EMBL/GenBank/DDBJ whole genome shotgun (WGS) entry which is preliminary data.</text>
</comment>
<comment type="function">
    <text evidence="5">Transcription factor that specifically binds AT-rich DNA sequences related to the nuclear matrix attachment regions (MARs).</text>
</comment>
<dbReference type="CDD" id="cd11378">
    <property type="entry name" value="DUF296"/>
    <property type="match status" value="1"/>
</dbReference>
<comment type="subcellular location">
    <subcellularLocation>
        <location evidence="5">Nucleus</location>
    </subcellularLocation>
</comment>